<name>A0ABS1CP18_9GAMM</name>
<gene>
    <name evidence="3" type="ORF">CKO31_23135</name>
</gene>
<evidence type="ECO:0000313" key="4">
    <source>
        <dbReference type="Proteomes" id="UP000748752"/>
    </source>
</evidence>
<dbReference type="Pfam" id="PF11860">
    <property type="entry name" value="Muramidase"/>
    <property type="match status" value="1"/>
</dbReference>
<sequence>MAIDIEAQVDRILEDAREELLAVVRAEASRNAAATSDTEAVAPEDAAGSSQRATEQPAEDAVPEHPPRVEVEHEPPFVYDYPNTTEDGRFLPVSWTGPIPGQPAISDDDIAELADVWRLNPCHLRAVLRVESAGSGFLLKEPPPARPKILFEAHWFYKLTPLPVSKTRPDLSSRRWNRSLYQGGSAEWDRLRDAMEFDAVQALKSASWGLGQVMGFNYTVAGCETLEQFVVESFTGERQQFSHMLSFIDNNGLMGHLRAGRWASFAKGYNGAGYRANRYDEKLAAAARRCR</sequence>
<evidence type="ECO:0000259" key="2">
    <source>
        <dbReference type="Pfam" id="PF11860"/>
    </source>
</evidence>
<protein>
    <recommendedName>
        <fullName evidence="2">N-acetylmuramidase domain-containing protein</fullName>
    </recommendedName>
</protein>
<comment type="caution">
    <text evidence="3">The sequence shown here is derived from an EMBL/GenBank/DDBJ whole genome shotgun (WGS) entry which is preliminary data.</text>
</comment>
<feature type="domain" description="N-acetylmuramidase" evidence="2">
    <location>
        <begin position="123"/>
        <end position="289"/>
    </location>
</feature>
<feature type="region of interest" description="Disordered" evidence="1">
    <location>
        <begin position="28"/>
        <end position="68"/>
    </location>
</feature>
<dbReference type="RefSeq" id="WP_200242433.1">
    <property type="nucleotide sequence ID" value="NZ_NRRV01000097.1"/>
</dbReference>
<keyword evidence="4" id="KW-1185">Reference proteome</keyword>
<dbReference type="EMBL" id="NRRV01000097">
    <property type="protein sequence ID" value="MBK1633584.1"/>
    <property type="molecule type" value="Genomic_DNA"/>
</dbReference>
<proteinExistence type="predicted"/>
<evidence type="ECO:0000313" key="3">
    <source>
        <dbReference type="EMBL" id="MBK1633584.1"/>
    </source>
</evidence>
<reference evidence="3 4" key="1">
    <citation type="journal article" date="2020" name="Microorganisms">
        <title>Osmotic Adaptation and Compatible Solute Biosynthesis of Phototrophic Bacteria as Revealed from Genome Analyses.</title>
        <authorList>
            <person name="Imhoff J.F."/>
            <person name="Rahn T."/>
            <person name="Kunzel S."/>
            <person name="Keller A."/>
            <person name="Neulinger S.C."/>
        </authorList>
    </citation>
    <scope>NUCLEOTIDE SEQUENCE [LARGE SCALE GENOMIC DNA]</scope>
    <source>
        <strain evidence="3 4">DSM 6210</strain>
    </source>
</reference>
<accession>A0ABS1CP18</accession>
<dbReference type="Proteomes" id="UP000748752">
    <property type="component" value="Unassembled WGS sequence"/>
</dbReference>
<organism evidence="3 4">
    <name type="scientific">Thiohalocapsa halophila</name>
    <dbReference type="NCBI Taxonomy" id="69359"/>
    <lineage>
        <taxon>Bacteria</taxon>
        <taxon>Pseudomonadati</taxon>
        <taxon>Pseudomonadota</taxon>
        <taxon>Gammaproteobacteria</taxon>
        <taxon>Chromatiales</taxon>
        <taxon>Chromatiaceae</taxon>
        <taxon>Thiohalocapsa</taxon>
    </lineage>
</organism>
<dbReference type="InterPro" id="IPR024408">
    <property type="entry name" value="Muramidase"/>
</dbReference>
<evidence type="ECO:0000256" key="1">
    <source>
        <dbReference type="SAM" id="MobiDB-lite"/>
    </source>
</evidence>